<evidence type="ECO:0000313" key="3">
    <source>
        <dbReference type="Proteomes" id="UP000654947"/>
    </source>
</evidence>
<dbReference type="EMBL" id="BMXL01000001">
    <property type="protein sequence ID" value="GHD14754.1"/>
    <property type="molecule type" value="Genomic_DNA"/>
</dbReference>
<dbReference type="Proteomes" id="UP000654947">
    <property type="component" value="Unassembled WGS sequence"/>
</dbReference>
<evidence type="ECO:0000256" key="1">
    <source>
        <dbReference type="SAM" id="Phobius"/>
    </source>
</evidence>
<name>A0A918X5Z8_9ACTN</name>
<feature type="transmembrane region" description="Helical" evidence="1">
    <location>
        <begin position="43"/>
        <end position="63"/>
    </location>
</feature>
<keyword evidence="1" id="KW-0812">Transmembrane</keyword>
<evidence type="ECO:0000313" key="2">
    <source>
        <dbReference type="EMBL" id="GHD14754.1"/>
    </source>
</evidence>
<comment type="caution">
    <text evidence="2">The sequence shown here is derived from an EMBL/GenBank/DDBJ whole genome shotgun (WGS) entry which is preliminary data.</text>
</comment>
<feature type="transmembrane region" description="Helical" evidence="1">
    <location>
        <begin position="75"/>
        <end position="91"/>
    </location>
</feature>
<dbReference type="InterPro" id="IPR046549">
    <property type="entry name" value="DUF6703"/>
</dbReference>
<gene>
    <name evidence="2" type="ORF">GCM10007147_01140</name>
</gene>
<dbReference type="AlphaFoldDB" id="A0A918X5Z8"/>
<keyword evidence="1" id="KW-0472">Membrane</keyword>
<keyword evidence="1" id="KW-1133">Transmembrane helix</keyword>
<feature type="transmembrane region" description="Helical" evidence="1">
    <location>
        <begin position="12"/>
        <end position="37"/>
    </location>
</feature>
<accession>A0A918X5Z8</accession>
<sequence>MRGAVERRSAVPLLWLHQLPGWVTPLALGLLFVAGLMIPVGPLGAVCLMLVALFMVWLAYLTWPSLSRQQKAPRTLMVLVVLVLAIARTLGF</sequence>
<reference evidence="2 3" key="1">
    <citation type="journal article" date="2014" name="Int. J. Syst. Evol. Microbiol.">
        <title>Complete genome sequence of Corynebacterium casei LMG S-19264T (=DSM 44701T), isolated from a smear-ripened cheese.</title>
        <authorList>
            <consortium name="US DOE Joint Genome Institute (JGI-PGF)"/>
            <person name="Walter F."/>
            <person name="Albersmeier A."/>
            <person name="Kalinowski J."/>
            <person name="Ruckert C."/>
        </authorList>
    </citation>
    <scope>NUCLEOTIDE SEQUENCE [LARGE SCALE GENOMIC DNA]</scope>
    <source>
        <strain evidence="2 3">KCTC 19473</strain>
    </source>
</reference>
<dbReference type="Pfam" id="PF20444">
    <property type="entry name" value="DUF6703"/>
    <property type="match status" value="1"/>
</dbReference>
<organism evidence="2 3">
    <name type="scientific">Nocardiopsis kunsanensis</name>
    <dbReference type="NCBI Taxonomy" id="141693"/>
    <lineage>
        <taxon>Bacteria</taxon>
        <taxon>Bacillati</taxon>
        <taxon>Actinomycetota</taxon>
        <taxon>Actinomycetes</taxon>
        <taxon>Streptosporangiales</taxon>
        <taxon>Nocardiopsidaceae</taxon>
        <taxon>Nocardiopsis</taxon>
    </lineage>
</organism>
<protein>
    <submittedName>
        <fullName evidence="2">Uncharacterized protein</fullName>
    </submittedName>
</protein>
<proteinExistence type="predicted"/>
<keyword evidence="3" id="KW-1185">Reference proteome</keyword>